<evidence type="ECO:0000256" key="1">
    <source>
        <dbReference type="SAM" id="MobiDB-lite"/>
    </source>
</evidence>
<evidence type="ECO:0000313" key="4">
    <source>
        <dbReference type="Proteomes" id="UP000447833"/>
    </source>
</evidence>
<name>A0A845F443_9BACL</name>
<keyword evidence="2" id="KW-0812">Transmembrane</keyword>
<dbReference type="RefSeq" id="WP_160920945.1">
    <property type="nucleotide sequence ID" value="NZ_WMEY01000007.1"/>
</dbReference>
<proteinExistence type="predicted"/>
<keyword evidence="2" id="KW-1133">Transmembrane helix</keyword>
<feature type="compositionally biased region" description="Basic and acidic residues" evidence="1">
    <location>
        <begin position="271"/>
        <end position="287"/>
    </location>
</feature>
<evidence type="ECO:0000313" key="3">
    <source>
        <dbReference type="EMBL" id="MYL65508.1"/>
    </source>
</evidence>
<organism evidence="3 4">
    <name type="scientific">Guptibacillus hwajinpoensis</name>
    <dbReference type="NCBI Taxonomy" id="208199"/>
    <lineage>
        <taxon>Bacteria</taxon>
        <taxon>Bacillati</taxon>
        <taxon>Bacillota</taxon>
        <taxon>Bacilli</taxon>
        <taxon>Bacillales</taxon>
        <taxon>Guptibacillaceae</taxon>
        <taxon>Guptibacillus</taxon>
    </lineage>
</organism>
<dbReference type="Proteomes" id="UP000447833">
    <property type="component" value="Unassembled WGS sequence"/>
</dbReference>
<comment type="caution">
    <text evidence="3">The sequence shown here is derived from an EMBL/GenBank/DDBJ whole genome shotgun (WGS) entry which is preliminary data.</text>
</comment>
<reference evidence="3 4" key="1">
    <citation type="submission" date="2019-11" db="EMBL/GenBank/DDBJ databases">
        <title>Genome sequences of 17 halophilic strains isolated from different environments.</title>
        <authorList>
            <person name="Furrow R.E."/>
        </authorList>
    </citation>
    <scope>NUCLEOTIDE SEQUENCE [LARGE SCALE GENOMIC DNA]</scope>
    <source>
        <strain evidence="3 4">22506_14_FS</strain>
    </source>
</reference>
<feature type="transmembrane region" description="Helical" evidence="2">
    <location>
        <begin position="16"/>
        <end position="37"/>
    </location>
</feature>
<evidence type="ECO:0000256" key="2">
    <source>
        <dbReference type="SAM" id="Phobius"/>
    </source>
</evidence>
<accession>A0A845F443</accession>
<dbReference type="AlphaFoldDB" id="A0A845F443"/>
<dbReference type="EMBL" id="WMEY01000007">
    <property type="protein sequence ID" value="MYL65508.1"/>
    <property type="molecule type" value="Genomic_DNA"/>
</dbReference>
<feature type="compositionally biased region" description="Basic and acidic residues" evidence="1">
    <location>
        <begin position="251"/>
        <end position="262"/>
    </location>
</feature>
<protein>
    <submittedName>
        <fullName evidence="3">Uncharacterized protein</fullName>
    </submittedName>
</protein>
<feature type="region of interest" description="Disordered" evidence="1">
    <location>
        <begin position="233"/>
        <end position="287"/>
    </location>
</feature>
<sequence length="287" mass="32967">MKRQADSITENTSIKYLIALSAIVVLLLFFLFSGLVFGNNDHAKVQQTPLKESLTISGYGELIVEEWIYNPDKNFMIVTLNLEKSPTIYEENLIFIAQEKEHPNRDLPTSVEYQDGNRYVVSIQQVSPSFEVMALDINKGDNNNGSLIQGQPSPPKGGEKSNELARIYTDERKVKVDTQLRVQTEKEYEVASLSQKINQAKKTIEEKKEMIQTIEERLKEIDQKVVVLESEQFYETEEEKEQTNSQINQLENEKDKLNREASDGELAIQTTREKLTMLKEKRNMVEG</sequence>
<gene>
    <name evidence="3" type="ORF">GLW07_19295</name>
</gene>
<keyword evidence="2" id="KW-0472">Membrane</keyword>